<dbReference type="KEGG" id="manu:129421425"/>
<dbReference type="GO" id="GO:0034625">
    <property type="term" value="P:fatty acid elongation, monounsaturated fatty acid"/>
    <property type="evidence" value="ECO:0007669"/>
    <property type="project" value="TreeGrafter"/>
</dbReference>
<dbReference type="GO" id="GO:0034626">
    <property type="term" value="P:fatty acid elongation, polyunsaturated fatty acid"/>
    <property type="evidence" value="ECO:0007669"/>
    <property type="project" value="TreeGrafter"/>
</dbReference>
<dbReference type="PANTHER" id="PTHR11157">
    <property type="entry name" value="FATTY ACID ACYL TRANSFERASE-RELATED"/>
    <property type="match status" value="1"/>
</dbReference>
<feature type="transmembrane region" description="Helical" evidence="10">
    <location>
        <begin position="229"/>
        <end position="248"/>
    </location>
</feature>
<comment type="similarity">
    <text evidence="10">Belongs to the ELO family.</text>
</comment>
<dbReference type="InterPro" id="IPR030457">
    <property type="entry name" value="ELO_CS"/>
</dbReference>
<evidence type="ECO:0000256" key="9">
    <source>
        <dbReference type="ARBA" id="ARBA00023160"/>
    </source>
</evidence>
<keyword evidence="6 10" id="KW-1133">Transmembrane helix</keyword>
<dbReference type="Pfam" id="PF01151">
    <property type="entry name" value="ELO"/>
    <property type="match status" value="1"/>
</dbReference>
<feature type="transmembrane region" description="Helical" evidence="10">
    <location>
        <begin position="159"/>
        <end position="179"/>
    </location>
</feature>
<keyword evidence="2 10" id="KW-0444">Lipid biosynthesis</keyword>
<proteinExistence type="evidence at transcript level"/>
<dbReference type="EMBL" id="KY612462">
    <property type="protein sequence ID" value="AUW14594.1"/>
    <property type="molecule type" value="mRNA"/>
</dbReference>
<keyword evidence="7 10" id="KW-0443">Lipid metabolism</keyword>
<evidence type="ECO:0000256" key="4">
    <source>
        <dbReference type="ARBA" id="ARBA00022692"/>
    </source>
</evidence>
<evidence type="ECO:0000313" key="11">
    <source>
        <dbReference type="EMBL" id="AUW14594.1"/>
    </source>
</evidence>
<feature type="transmembrane region" description="Helical" evidence="10">
    <location>
        <begin position="26"/>
        <end position="48"/>
    </location>
</feature>
<comment type="subcellular location">
    <subcellularLocation>
        <location evidence="1">Membrane</location>
        <topology evidence="1">Multi-pass membrane protein</topology>
    </subcellularLocation>
</comment>
<comment type="catalytic activity">
    <reaction evidence="10">
        <text>a very-long-chain acyl-CoA + malonyl-CoA + H(+) = a very-long-chain 3-oxoacyl-CoA + CO2 + CoA</text>
        <dbReference type="Rhea" id="RHEA:32727"/>
        <dbReference type="ChEBI" id="CHEBI:15378"/>
        <dbReference type="ChEBI" id="CHEBI:16526"/>
        <dbReference type="ChEBI" id="CHEBI:57287"/>
        <dbReference type="ChEBI" id="CHEBI:57384"/>
        <dbReference type="ChEBI" id="CHEBI:90725"/>
        <dbReference type="ChEBI" id="CHEBI:90736"/>
        <dbReference type="EC" id="2.3.1.199"/>
    </reaction>
</comment>
<evidence type="ECO:0000256" key="6">
    <source>
        <dbReference type="ARBA" id="ARBA00022989"/>
    </source>
</evidence>
<dbReference type="RefSeq" id="XP_055032930.1">
    <property type="nucleotide sequence ID" value="XM_055176955.2"/>
</dbReference>
<dbReference type="AlphaFoldDB" id="A0A2K9Y411"/>
<evidence type="ECO:0000256" key="8">
    <source>
        <dbReference type="ARBA" id="ARBA00023136"/>
    </source>
</evidence>
<evidence type="ECO:0000256" key="7">
    <source>
        <dbReference type="ARBA" id="ARBA00023098"/>
    </source>
</evidence>
<dbReference type="GO" id="GO:0005789">
    <property type="term" value="C:endoplasmic reticulum membrane"/>
    <property type="evidence" value="ECO:0007669"/>
    <property type="project" value="TreeGrafter"/>
</dbReference>
<evidence type="ECO:0000256" key="2">
    <source>
        <dbReference type="ARBA" id="ARBA00022516"/>
    </source>
</evidence>
<dbReference type="GO" id="GO:0019367">
    <property type="term" value="P:fatty acid elongation, saturated fatty acid"/>
    <property type="evidence" value="ECO:0007669"/>
    <property type="project" value="TreeGrafter"/>
</dbReference>
<dbReference type="GO" id="GO:0042761">
    <property type="term" value="P:very long-chain fatty acid biosynthetic process"/>
    <property type="evidence" value="ECO:0007669"/>
    <property type="project" value="TreeGrafter"/>
</dbReference>
<feature type="transmembrane region" description="Helical" evidence="10">
    <location>
        <begin position="191"/>
        <end position="209"/>
    </location>
</feature>
<sequence length="267" mass="31415">MNASLHAFEFERQFDDRVWNEWFQKYWGTAFILSGAYAAGIYFLRVFMKDRQKLDLRTPLMLWSLSLALFSVIGAVRTGWYLMNVLTSDGFRQSVCDTTFYGTPITKFWAFAFAISKVPELGDTVFIVLRKQPLIFLHWYHHITVLLFSWYSYRDRVAGGSWFMSMNYMVHSIMYTYYAAKAARVRVPRPVALLITTMQIAQMVVGLSLLGLVNRWRDDVHCVSTTYNIMWGSVMYLSYLLLFCSFFYQSYIKGPAVREENERMKRE</sequence>
<keyword evidence="9 10" id="KW-0275">Fatty acid biosynthesis</keyword>
<evidence type="ECO:0000256" key="10">
    <source>
        <dbReference type="RuleBase" id="RU361115"/>
    </source>
</evidence>
<protein>
    <recommendedName>
        <fullName evidence="10">Elongation of very long chain fatty acids protein</fullName>
        <ecNumber evidence="10">2.3.1.199</ecNumber>
    </recommendedName>
    <alternativeName>
        <fullName evidence="10">Very-long-chain 3-oxoacyl-CoA synthase</fullName>
    </alternativeName>
</protein>
<dbReference type="OrthoDB" id="10259681at2759"/>
<dbReference type="GO" id="GO:0009922">
    <property type="term" value="F:fatty acid elongase activity"/>
    <property type="evidence" value="ECO:0007669"/>
    <property type="project" value="UniProtKB-EC"/>
</dbReference>
<dbReference type="InterPro" id="IPR002076">
    <property type="entry name" value="ELO_fam"/>
</dbReference>
<evidence type="ECO:0000256" key="1">
    <source>
        <dbReference type="ARBA" id="ARBA00004141"/>
    </source>
</evidence>
<dbReference type="EC" id="2.3.1.199" evidence="10"/>
<dbReference type="PANTHER" id="PTHR11157:SF68">
    <property type="entry name" value="ELONGATION OF VERY LONG CHAIN FATTY ACIDS PROTEIN 3"/>
    <property type="match status" value="1"/>
</dbReference>
<keyword evidence="8 10" id="KW-0472">Membrane</keyword>
<dbReference type="GeneID" id="129421425"/>
<evidence type="ECO:0000256" key="5">
    <source>
        <dbReference type="ARBA" id="ARBA00022832"/>
    </source>
</evidence>
<evidence type="ECO:0000256" key="3">
    <source>
        <dbReference type="ARBA" id="ARBA00022679"/>
    </source>
</evidence>
<reference evidence="11" key="1">
    <citation type="submission" date="2017-02" db="EMBL/GenBank/DDBJ databases">
        <title>Molecular characterization of Elovl6 genes and their potential roles in adaptation to cold temperature in teleost.</title>
        <authorList>
            <person name="Chen J.W."/>
            <person name="Gao J."/>
        </authorList>
    </citation>
    <scope>NUCLEOTIDE SEQUENCE</scope>
</reference>
<keyword evidence="3 10" id="KW-0808">Transferase</keyword>
<dbReference type="PROSITE" id="PS01188">
    <property type="entry name" value="ELO"/>
    <property type="match status" value="1"/>
</dbReference>
<feature type="transmembrane region" description="Helical" evidence="10">
    <location>
        <begin position="60"/>
        <end position="83"/>
    </location>
</feature>
<organism evidence="11">
    <name type="scientific">Misgurnus anguillicaudatus</name>
    <name type="common">Oriental weatherloach</name>
    <name type="synonym">Cobitis anguillicaudata</name>
    <dbReference type="NCBI Taxonomy" id="75329"/>
    <lineage>
        <taxon>Eukaryota</taxon>
        <taxon>Metazoa</taxon>
        <taxon>Chordata</taxon>
        <taxon>Craniata</taxon>
        <taxon>Vertebrata</taxon>
        <taxon>Euteleostomi</taxon>
        <taxon>Actinopterygii</taxon>
        <taxon>Neopterygii</taxon>
        <taxon>Teleostei</taxon>
        <taxon>Ostariophysi</taxon>
        <taxon>Cypriniformes</taxon>
        <taxon>Cobitidae</taxon>
        <taxon>Cobitinae</taxon>
        <taxon>Misgurnus</taxon>
    </lineage>
</organism>
<accession>A0A2K9Y411</accession>
<name>A0A2K9Y411_MISAN</name>
<keyword evidence="5 10" id="KW-0276">Fatty acid metabolism</keyword>
<keyword evidence="4 10" id="KW-0812">Transmembrane</keyword>
<dbReference type="GO" id="GO:0030148">
    <property type="term" value="P:sphingolipid biosynthetic process"/>
    <property type="evidence" value="ECO:0007669"/>
    <property type="project" value="TreeGrafter"/>
</dbReference>